<proteinExistence type="predicted"/>
<feature type="region of interest" description="Disordered" evidence="1">
    <location>
        <begin position="31"/>
        <end position="62"/>
    </location>
</feature>
<dbReference type="Proteomes" id="UP000294335">
    <property type="component" value="Unassembled WGS sequence"/>
</dbReference>
<evidence type="ECO:0000313" key="2">
    <source>
        <dbReference type="EMBL" id="SPO61854.1"/>
    </source>
</evidence>
<organism evidence="2 3">
    <name type="scientific">Pseudomonas inefficax</name>
    <dbReference type="NCBI Taxonomy" id="2078786"/>
    <lineage>
        <taxon>Bacteria</taxon>
        <taxon>Pseudomonadati</taxon>
        <taxon>Pseudomonadota</taxon>
        <taxon>Gammaproteobacteria</taxon>
        <taxon>Pseudomonadales</taxon>
        <taxon>Pseudomonadaceae</taxon>
        <taxon>Pseudomonas</taxon>
    </lineage>
</organism>
<gene>
    <name evidence="2" type="ORF">JV551A3_V1_1560011</name>
</gene>
<keyword evidence="3" id="KW-1185">Reference proteome</keyword>
<protein>
    <submittedName>
        <fullName evidence="2">Uncharacterized protein</fullName>
    </submittedName>
</protein>
<dbReference type="EMBL" id="OPYN01000156">
    <property type="protein sequence ID" value="SPO61854.1"/>
    <property type="molecule type" value="Genomic_DNA"/>
</dbReference>
<evidence type="ECO:0000313" key="3">
    <source>
        <dbReference type="Proteomes" id="UP000294335"/>
    </source>
</evidence>
<sequence>MPAMGREAAPAIYATALKLWGRFAAHRRQARLPQGPRQLQEVGNTAAPTRLGSPKRKMYLKD</sequence>
<name>A0AAQ1P8L5_9PSED</name>
<comment type="caution">
    <text evidence="2">The sequence shown here is derived from an EMBL/GenBank/DDBJ whole genome shotgun (WGS) entry which is preliminary data.</text>
</comment>
<dbReference type="AlphaFoldDB" id="A0AAQ1P8L5"/>
<accession>A0AAQ1P8L5</accession>
<feature type="compositionally biased region" description="Basic residues" evidence="1">
    <location>
        <begin position="53"/>
        <end position="62"/>
    </location>
</feature>
<reference evidence="2 3" key="1">
    <citation type="submission" date="2018-02" db="EMBL/GenBank/DDBJ databases">
        <authorList>
            <person name="Dubost A."/>
        </authorList>
    </citation>
    <scope>NUCLEOTIDE SEQUENCE [LARGE SCALE GENOMIC DNA]</scope>
    <source>
        <strain evidence="3">JV551A3</strain>
    </source>
</reference>
<evidence type="ECO:0000256" key="1">
    <source>
        <dbReference type="SAM" id="MobiDB-lite"/>
    </source>
</evidence>